<dbReference type="PANTHER" id="PTHR31972:SF78">
    <property type="entry name" value="DUF868 FAMILY PROTEIN"/>
    <property type="match status" value="1"/>
</dbReference>
<name>A0AAN9EPN5_CROPI</name>
<feature type="region of interest" description="Disordered" evidence="1">
    <location>
        <begin position="269"/>
        <end position="299"/>
    </location>
</feature>
<evidence type="ECO:0000313" key="2">
    <source>
        <dbReference type="EMBL" id="KAK7260929.1"/>
    </source>
</evidence>
<evidence type="ECO:0000313" key="3">
    <source>
        <dbReference type="Proteomes" id="UP001372338"/>
    </source>
</evidence>
<evidence type="ECO:0000256" key="1">
    <source>
        <dbReference type="SAM" id="MobiDB-lite"/>
    </source>
</evidence>
<sequence length="330" mass="36613">MNFISSSFPSCFHQSKTTDDHHPPPSSPPPPPLSSNPNLTTYIYHTNAGFVSLTWSRSILGRSLHVHLHHSSISFNLLIKPFIFLKKRGTKKISNNARIFWNLSRASFGSGPEPRSGFYVALVVDNALTLLQQQEQQKVYNTRARFGGKVREIEISCETENNNDSDNNSRLLFCVEGERVLIVESLKWKFRGSERVEVDGVNVLISWDVHDWVFNQNSNNNNRDGGGHDDAVFMLKFEENEVCFEEERGSLVNDAWRKSIMGSCEFGSSVKTAGGKSSSSSSSVSVSVSSSSAAGSCGRSSSMMEWSSVEENELVGHVVGFTLPIHASKR</sequence>
<keyword evidence="3" id="KW-1185">Reference proteome</keyword>
<dbReference type="Pfam" id="PF05910">
    <property type="entry name" value="DUF868"/>
    <property type="match status" value="2"/>
</dbReference>
<comment type="caution">
    <text evidence="2">The sequence shown here is derived from an EMBL/GenBank/DDBJ whole genome shotgun (WGS) entry which is preliminary data.</text>
</comment>
<dbReference type="AlphaFoldDB" id="A0AAN9EPN5"/>
<dbReference type="InterPro" id="IPR008586">
    <property type="entry name" value="DUF868_pln"/>
</dbReference>
<evidence type="ECO:0008006" key="4">
    <source>
        <dbReference type="Google" id="ProtNLM"/>
    </source>
</evidence>
<organism evidence="2 3">
    <name type="scientific">Crotalaria pallida</name>
    <name type="common">Smooth rattlebox</name>
    <name type="synonym">Crotalaria striata</name>
    <dbReference type="NCBI Taxonomy" id="3830"/>
    <lineage>
        <taxon>Eukaryota</taxon>
        <taxon>Viridiplantae</taxon>
        <taxon>Streptophyta</taxon>
        <taxon>Embryophyta</taxon>
        <taxon>Tracheophyta</taxon>
        <taxon>Spermatophyta</taxon>
        <taxon>Magnoliopsida</taxon>
        <taxon>eudicotyledons</taxon>
        <taxon>Gunneridae</taxon>
        <taxon>Pentapetalae</taxon>
        <taxon>rosids</taxon>
        <taxon>fabids</taxon>
        <taxon>Fabales</taxon>
        <taxon>Fabaceae</taxon>
        <taxon>Papilionoideae</taxon>
        <taxon>50 kb inversion clade</taxon>
        <taxon>genistoids sensu lato</taxon>
        <taxon>core genistoids</taxon>
        <taxon>Crotalarieae</taxon>
        <taxon>Crotalaria</taxon>
    </lineage>
</organism>
<dbReference type="Proteomes" id="UP001372338">
    <property type="component" value="Unassembled WGS sequence"/>
</dbReference>
<dbReference type="EMBL" id="JAYWIO010000005">
    <property type="protein sequence ID" value="KAK7260929.1"/>
    <property type="molecule type" value="Genomic_DNA"/>
</dbReference>
<feature type="compositionally biased region" description="Pro residues" evidence="1">
    <location>
        <begin position="24"/>
        <end position="34"/>
    </location>
</feature>
<accession>A0AAN9EPN5</accession>
<proteinExistence type="predicted"/>
<gene>
    <name evidence="2" type="ORF">RIF29_27230</name>
</gene>
<protein>
    <recommendedName>
        <fullName evidence="4">DUF868 family protein</fullName>
    </recommendedName>
</protein>
<feature type="compositionally biased region" description="Polar residues" evidence="1">
    <location>
        <begin position="1"/>
        <end position="15"/>
    </location>
</feature>
<reference evidence="2 3" key="1">
    <citation type="submission" date="2024-01" db="EMBL/GenBank/DDBJ databases">
        <title>The genomes of 5 underutilized Papilionoideae crops provide insights into root nodulation and disease resistanc.</title>
        <authorList>
            <person name="Yuan L."/>
        </authorList>
    </citation>
    <scope>NUCLEOTIDE SEQUENCE [LARGE SCALE GENOMIC DNA]</scope>
    <source>
        <strain evidence="2">ZHUSHIDOU_FW_LH</strain>
        <tissue evidence="2">Leaf</tissue>
    </source>
</reference>
<dbReference type="PANTHER" id="PTHR31972">
    <property type="entry name" value="EXPRESSED PROTEIN"/>
    <property type="match status" value="1"/>
</dbReference>
<feature type="region of interest" description="Disordered" evidence="1">
    <location>
        <begin position="1"/>
        <end position="38"/>
    </location>
</feature>